<dbReference type="AlphaFoldDB" id="A0A6L2P4Z8"/>
<proteinExistence type="predicted"/>
<name>A0A6L2P4Z8_TANCI</name>
<accession>A0A6L2P4Z8</accession>
<evidence type="ECO:0000256" key="1">
    <source>
        <dbReference type="SAM" id="MobiDB-lite"/>
    </source>
</evidence>
<sequence>MIVEQHVAKEGDADENVENVNAGDTAEGDVSAANDEVPTANEEPSIPSSTLPTLPPQPSQDIPSTSQVQPTPPQSPQVQPQSPQPQPQSTPDAGIAMNLLQDLMDTCTALPRKVENLELDKVTQKVGIRQRVETFDDTVMDDVSNQGMMIAKMDQDVDVLEEAKKVAGDAKADQDAKVGESVDIQGRQAESQAEIYKIYLDHANKVLSMQEDESEPAKVQEVVDVVTTAKLITEVVTAAITTITAADV</sequence>
<gene>
    <name evidence="2" type="ORF">Tci_064113</name>
</gene>
<reference evidence="2" key="1">
    <citation type="journal article" date="2019" name="Sci. Rep.">
        <title>Draft genome of Tanacetum cinerariifolium, the natural source of mosquito coil.</title>
        <authorList>
            <person name="Yamashiro T."/>
            <person name="Shiraishi A."/>
            <person name="Satake H."/>
            <person name="Nakayama K."/>
        </authorList>
    </citation>
    <scope>NUCLEOTIDE SEQUENCE</scope>
</reference>
<dbReference type="EMBL" id="BKCJ010010558">
    <property type="protein sequence ID" value="GEU92135.1"/>
    <property type="molecule type" value="Genomic_DNA"/>
</dbReference>
<protein>
    <submittedName>
        <fullName evidence="2">Uncharacterized protein</fullName>
    </submittedName>
</protein>
<evidence type="ECO:0000313" key="2">
    <source>
        <dbReference type="EMBL" id="GEU92135.1"/>
    </source>
</evidence>
<feature type="region of interest" description="Disordered" evidence="1">
    <location>
        <begin position="1"/>
        <end position="93"/>
    </location>
</feature>
<organism evidence="2">
    <name type="scientific">Tanacetum cinerariifolium</name>
    <name type="common">Dalmatian daisy</name>
    <name type="synonym">Chrysanthemum cinerariifolium</name>
    <dbReference type="NCBI Taxonomy" id="118510"/>
    <lineage>
        <taxon>Eukaryota</taxon>
        <taxon>Viridiplantae</taxon>
        <taxon>Streptophyta</taxon>
        <taxon>Embryophyta</taxon>
        <taxon>Tracheophyta</taxon>
        <taxon>Spermatophyta</taxon>
        <taxon>Magnoliopsida</taxon>
        <taxon>eudicotyledons</taxon>
        <taxon>Gunneridae</taxon>
        <taxon>Pentapetalae</taxon>
        <taxon>asterids</taxon>
        <taxon>campanulids</taxon>
        <taxon>Asterales</taxon>
        <taxon>Asteraceae</taxon>
        <taxon>Asteroideae</taxon>
        <taxon>Anthemideae</taxon>
        <taxon>Anthemidinae</taxon>
        <taxon>Tanacetum</taxon>
    </lineage>
</organism>
<feature type="compositionally biased region" description="Low complexity" evidence="1">
    <location>
        <begin position="59"/>
        <end position="69"/>
    </location>
</feature>
<comment type="caution">
    <text evidence="2">The sequence shown here is derived from an EMBL/GenBank/DDBJ whole genome shotgun (WGS) entry which is preliminary data.</text>
</comment>
<feature type="compositionally biased region" description="Basic and acidic residues" evidence="1">
    <location>
        <begin position="1"/>
        <end position="11"/>
    </location>
</feature>